<keyword evidence="6" id="KW-0408">Iron</keyword>
<dbReference type="InterPro" id="IPR008984">
    <property type="entry name" value="SMAD_FHA_dom_sf"/>
</dbReference>
<dbReference type="Gene3D" id="2.60.200.20">
    <property type="match status" value="1"/>
</dbReference>
<organism evidence="10 11">
    <name type="scientific">Allocatelliglobosispora scoriae</name>
    <dbReference type="NCBI Taxonomy" id="643052"/>
    <lineage>
        <taxon>Bacteria</taxon>
        <taxon>Bacillati</taxon>
        <taxon>Actinomycetota</taxon>
        <taxon>Actinomycetes</taxon>
        <taxon>Micromonosporales</taxon>
        <taxon>Micromonosporaceae</taxon>
        <taxon>Allocatelliglobosispora</taxon>
    </lineage>
</organism>
<evidence type="ECO:0000256" key="4">
    <source>
        <dbReference type="ARBA" id="ARBA00022643"/>
    </source>
</evidence>
<dbReference type="InterPro" id="IPR000253">
    <property type="entry name" value="FHA_dom"/>
</dbReference>
<dbReference type="PRINTS" id="PR00371">
    <property type="entry name" value="FPNCR"/>
</dbReference>
<dbReference type="PANTHER" id="PTHR19384">
    <property type="entry name" value="NITRIC OXIDE SYNTHASE-RELATED"/>
    <property type="match status" value="1"/>
</dbReference>
<dbReference type="SUPFAM" id="SSF55856">
    <property type="entry name" value="Cytochrome b5-like heme/steroid binding domain"/>
    <property type="match status" value="1"/>
</dbReference>
<evidence type="ECO:0000313" key="10">
    <source>
        <dbReference type="EMBL" id="MBB5867756.1"/>
    </source>
</evidence>
<dbReference type="InterPro" id="IPR037217">
    <property type="entry name" value="Trp/Indoleamine_2_3_dOase-like"/>
</dbReference>
<dbReference type="InterPro" id="IPR039261">
    <property type="entry name" value="FNR_nucleotide-bd"/>
</dbReference>
<keyword evidence="2" id="KW-0597">Phosphoprotein</keyword>
<dbReference type="InterPro" id="IPR001199">
    <property type="entry name" value="Cyt_B5-like_heme/steroid-bd"/>
</dbReference>
<gene>
    <name evidence="10" type="ORF">F4553_001135</name>
</gene>
<dbReference type="Pfam" id="PF00498">
    <property type="entry name" value="FHA"/>
    <property type="match status" value="1"/>
</dbReference>
<dbReference type="Pfam" id="PF00175">
    <property type="entry name" value="NAD_binding_1"/>
    <property type="match status" value="1"/>
</dbReference>
<dbReference type="Gene3D" id="3.40.50.80">
    <property type="entry name" value="Nucleotide-binding domain of ferredoxin-NADP reductase (FNR) module"/>
    <property type="match status" value="1"/>
</dbReference>
<dbReference type="InterPro" id="IPR001433">
    <property type="entry name" value="OxRdtase_FAD/NAD-bd"/>
</dbReference>
<reference evidence="10 11" key="1">
    <citation type="submission" date="2020-08" db="EMBL/GenBank/DDBJ databases">
        <title>Sequencing the genomes of 1000 actinobacteria strains.</title>
        <authorList>
            <person name="Klenk H.-P."/>
        </authorList>
    </citation>
    <scope>NUCLEOTIDE SEQUENCE [LARGE SCALE GENOMIC DNA]</scope>
    <source>
        <strain evidence="10 11">DSM 45362</strain>
    </source>
</reference>
<dbReference type="Pfam" id="PF00173">
    <property type="entry name" value="Cyt-b5"/>
    <property type="match status" value="1"/>
</dbReference>
<keyword evidence="4" id="KW-0288">FMN</keyword>
<dbReference type="AlphaFoldDB" id="A0A841BKJ4"/>
<sequence length="1259" mass="138502">MCALPTVVGREGAAVAVDDRSVSRRHAQLEFVGTDLVISDLGSTNGTFVNDERVTRHVLVPGDRVRVGRYELTWMLLDLNSTILFDGSQPTMLRPAARTDAVLPSVELPSTSLLNLVPPPSAARPSIAARRVLEAAEAHNRQVGHELDGFLSLAHGFLPAEPPLLAFPDSHRAWDEMTDRLPELFRRLTVRRAFDAMPVLDARPEALPDRYLLRASTLLGVFAHAYQYMAIDPPTALPDSLLRPWTTVSHRLGKKTPAVSYIDLFFYNWRLRDPAGPRALDNMDLLVPTWNNAAERVFYLVTTEFAMGLTPVLGAMLSAQEAVVADDPAALESSLLVILDRLQHVTQAIYPQIDPNPRSRYPLDQVLWAKTVGTAGVPIFDGAPSPSGTAQPQIHALDAFLERRDYGSLVGQQSTYLAGFFPRHWQELVAALREVSVRQYVEDTRSSSLRGVYNAVLDSYVGDRGWMGLHRVKAYGFLEVAFKVGRQVTTGARFTGLFKDRTWDKVDDELAVVREERRPPVGAPVVFGTARRGRVVTGESGAWTCYLEIDVAGQGVHHLPGDRVGVLAENDDELVRRTVAALQATGDELVPLTPKWRAAVACREGYGEVDVLPLRTLVRFARIRPIGREVAKRLVKLTAVGAWQRIVDARMEDQWELWDTLNLLYAGGYDVSRLWKADASENDAFCMVVPPEPFRLYSIASAPPPGTPATTLQLVVSGLDYTSARTPWSYAQKRQGTASHFLRRASLEGQRGLSLQIVSTPRFRLPADPSRPVVMFAAGSGIAPFLGFVAARTGAGENRLYLGIRTPEEFVERADLDAAAASGRLDFSVAFSQADAAIAFNGQRHVVGAGQRRRVDDMIRAEADALWGLLQPIEEGGRGAFVYVCGSSRFAVSVLQALTEIVPGDGREFLRQLVADGRLAQDVFTTYLGHAQQTPRFEVSDLVQHDTPDAGYWMAIGGAVIDVSEFIHLHIGGPHLVRNYVGMDATAAYRKVLHHAHAEIDSQLSMYQIGHLRRLQFGARWGVVLTEDGLHSLPLEELFRTWVRFVYMLVSMGNALTADYGFTASVSTLGEDPRDLTPFKAQYVIEGHRRFLVSYLDGLVHNDLRTLWQLTVGFCDPQLDIRSFDAELAAMSAQPDVALVRQSVSAVKELLLADDDLRRVTALCRTYAHADVQLLRDLKTAVLAGIRAFEIHEAEVVELAGATLLNATREALAAVSAYYQRLAGQTRGHGITATDGAVEEAIPVDRGLPGHGGPLLLPE</sequence>
<dbReference type="InterPro" id="IPR017938">
    <property type="entry name" value="Riboflavin_synthase-like_b-brl"/>
</dbReference>
<protein>
    <submittedName>
        <fullName evidence="10">Sulfite reductase (NADPH) flavoprotein alpha-component</fullName>
        <ecNumber evidence="10">1.8.1.2</ecNumber>
    </submittedName>
</protein>
<dbReference type="GO" id="GO:0050660">
    <property type="term" value="F:flavin adenine dinucleotide binding"/>
    <property type="evidence" value="ECO:0007669"/>
    <property type="project" value="TreeGrafter"/>
</dbReference>
<evidence type="ECO:0000313" key="11">
    <source>
        <dbReference type="Proteomes" id="UP000587527"/>
    </source>
</evidence>
<keyword evidence="10" id="KW-0560">Oxidoreductase</keyword>
<evidence type="ECO:0000256" key="7">
    <source>
        <dbReference type="ARBA" id="ARBA00023192"/>
    </source>
</evidence>
<feature type="domain" description="Cytochrome b5 heme-binding" evidence="9">
    <location>
        <begin position="934"/>
        <end position="1013"/>
    </location>
</feature>
<dbReference type="Pfam" id="PF01231">
    <property type="entry name" value="IDO"/>
    <property type="match status" value="1"/>
</dbReference>
<dbReference type="InterPro" id="IPR023173">
    <property type="entry name" value="NADPH_Cyt_P450_Rdtase_alpha"/>
</dbReference>
<dbReference type="CDD" id="cd00060">
    <property type="entry name" value="FHA"/>
    <property type="match status" value="1"/>
</dbReference>
<dbReference type="GO" id="GO:0020037">
    <property type="term" value="F:heme binding"/>
    <property type="evidence" value="ECO:0007669"/>
    <property type="project" value="InterPro"/>
</dbReference>
<dbReference type="Gene3D" id="2.40.30.10">
    <property type="entry name" value="Translation factors"/>
    <property type="match status" value="1"/>
</dbReference>
<evidence type="ECO:0000256" key="5">
    <source>
        <dbReference type="ARBA" id="ARBA00022723"/>
    </source>
</evidence>
<dbReference type="EMBL" id="JACHMN010000001">
    <property type="protein sequence ID" value="MBB5867756.1"/>
    <property type="molecule type" value="Genomic_DNA"/>
</dbReference>
<comment type="cofactor">
    <cofactor evidence="1">
        <name>FMN</name>
        <dbReference type="ChEBI" id="CHEBI:58210"/>
    </cofactor>
</comment>
<dbReference type="Proteomes" id="UP000587527">
    <property type="component" value="Unassembled WGS sequence"/>
</dbReference>
<dbReference type="GO" id="GO:0019441">
    <property type="term" value="P:L-tryptophan catabolic process to kynurenine"/>
    <property type="evidence" value="ECO:0007669"/>
    <property type="project" value="InterPro"/>
</dbReference>
<dbReference type="GO" id="GO:0010181">
    <property type="term" value="F:FMN binding"/>
    <property type="evidence" value="ECO:0007669"/>
    <property type="project" value="TreeGrafter"/>
</dbReference>
<keyword evidence="11" id="KW-1185">Reference proteome</keyword>
<dbReference type="SUPFAM" id="SSF52343">
    <property type="entry name" value="Ferredoxin reductase-like, C-terminal NADP-linked domain"/>
    <property type="match status" value="1"/>
</dbReference>
<dbReference type="PROSITE" id="PS50006">
    <property type="entry name" value="FHA_DOMAIN"/>
    <property type="match status" value="1"/>
</dbReference>
<dbReference type="GO" id="GO:0019344">
    <property type="term" value="P:cysteine biosynthetic process"/>
    <property type="evidence" value="ECO:0007669"/>
    <property type="project" value="UniProtKB-KW"/>
</dbReference>
<evidence type="ECO:0000259" key="8">
    <source>
        <dbReference type="PROSITE" id="PS50006"/>
    </source>
</evidence>
<dbReference type="SMART" id="SM01117">
    <property type="entry name" value="Cyt-b5"/>
    <property type="match status" value="1"/>
</dbReference>
<dbReference type="SUPFAM" id="SSF63380">
    <property type="entry name" value="Riboflavin synthase domain-like"/>
    <property type="match status" value="1"/>
</dbReference>
<dbReference type="GO" id="GO:0005829">
    <property type="term" value="C:cytosol"/>
    <property type="evidence" value="ECO:0007669"/>
    <property type="project" value="TreeGrafter"/>
</dbReference>
<dbReference type="Gene3D" id="3.10.120.10">
    <property type="entry name" value="Cytochrome b5-like heme/steroid binding domain"/>
    <property type="match status" value="1"/>
</dbReference>
<feature type="domain" description="FHA" evidence="8">
    <location>
        <begin position="6"/>
        <end position="54"/>
    </location>
</feature>
<dbReference type="InterPro" id="IPR001709">
    <property type="entry name" value="Flavoprot_Pyr_Nucl_cyt_Rdtase"/>
</dbReference>
<dbReference type="SUPFAM" id="SSF49879">
    <property type="entry name" value="SMAD/FHA domain"/>
    <property type="match status" value="1"/>
</dbReference>
<dbReference type="SUPFAM" id="SSF140959">
    <property type="entry name" value="Indolic compounds 2,3-dioxygenase-like"/>
    <property type="match status" value="1"/>
</dbReference>
<dbReference type="RefSeq" id="WP_184832883.1">
    <property type="nucleotide sequence ID" value="NZ_JACHMN010000001.1"/>
</dbReference>
<evidence type="ECO:0000256" key="1">
    <source>
        <dbReference type="ARBA" id="ARBA00001917"/>
    </source>
</evidence>
<dbReference type="EC" id="1.8.1.2" evidence="10"/>
<keyword evidence="5" id="KW-0479">Metal-binding</keyword>
<dbReference type="InterPro" id="IPR000898">
    <property type="entry name" value="Indolamine_dOase"/>
</dbReference>
<dbReference type="SMART" id="SM00240">
    <property type="entry name" value="FHA"/>
    <property type="match status" value="1"/>
</dbReference>
<evidence type="ECO:0000256" key="3">
    <source>
        <dbReference type="ARBA" id="ARBA00022630"/>
    </source>
</evidence>
<keyword evidence="3" id="KW-0285">Flavoprotein</keyword>
<proteinExistence type="predicted"/>
<dbReference type="PROSITE" id="PS50255">
    <property type="entry name" value="CYTOCHROME_B5_2"/>
    <property type="match status" value="1"/>
</dbReference>
<name>A0A841BKJ4_9ACTN</name>
<dbReference type="PANTHER" id="PTHR19384:SF128">
    <property type="entry name" value="NADPH OXIDOREDUCTASE A"/>
    <property type="match status" value="1"/>
</dbReference>
<evidence type="ECO:0000256" key="2">
    <source>
        <dbReference type="ARBA" id="ARBA00022553"/>
    </source>
</evidence>
<dbReference type="Gene3D" id="1.20.990.10">
    <property type="entry name" value="NADPH-cytochrome p450 Reductase, Chain A, domain 3"/>
    <property type="match status" value="1"/>
</dbReference>
<evidence type="ECO:0000259" key="9">
    <source>
        <dbReference type="PROSITE" id="PS50255"/>
    </source>
</evidence>
<dbReference type="GO" id="GO:0004783">
    <property type="term" value="F:sulfite reductase (NADPH) activity"/>
    <property type="evidence" value="ECO:0007669"/>
    <property type="project" value="UniProtKB-EC"/>
</dbReference>
<dbReference type="InterPro" id="IPR036400">
    <property type="entry name" value="Cyt_B5-like_heme/steroid_sf"/>
</dbReference>
<accession>A0A841BKJ4</accession>
<evidence type="ECO:0000256" key="6">
    <source>
        <dbReference type="ARBA" id="ARBA00023004"/>
    </source>
</evidence>
<comment type="caution">
    <text evidence="10">The sequence shown here is derived from an EMBL/GenBank/DDBJ whole genome shotgun (WGS) entry which is preliminary data.</text>
</comment>
<dbReference type="Gene3D" id="1.20.58.480">
    <property type="match status" value="1"/>
</dbReference>
<keyword evidence="7" id="KW-0028">Amino-acid biosynthesis</keyword>
<keyword evidence="7" id="KW-0198">Cysteine biosynthesis</keyword>
<dbReference type="GO" id="GO:0046872">
    <property type="term" value="F:metal ion binding"/>
    <property type="evidence" value="ECO:0007669"/>
    <property type="project" value="UniProtKB-KW"/>
</dbReference>